<protein>
    <submittedName>
        <fullName evidence="1">Uncharacterized protein</fullName>
    </submittedName>
</protein>
<proteinExistence type="predicted"/>
<organism evidence="1 2">
    <name type="scientific">Candidatus Marithioploca araucensis</name>
    <dbReference type="NCBI Taxonomy" id="70273"/>
    <lineage>
        <taxon>Bacteria</taxon>
        <taxon>Pseudomonadati</taxon>
        <taxon>Pseudomonadota</taxon>
        <taxon>Gammaproteobacteria</taxon>
        <taxon>Thiotrichales</taxon>
        <taxon>Thiotrichaceae</taxon>
        <taxon>Candidatus Marithioploca</taxon>
    </lineage>
</organism>
<evidence type="ECO:0000313" key="2">
    <source>
        <dbReference type="Proteomes" id="UP001171945"/>
    </source>
</evidence>
<sequence>MGKVLFLPTFLIKKCRCTKKTLPTYMAFLMRKVGKKKTLPTLHGCVDLQDGGTCGLGGSCRYRDSC</sequence>
<keyword evidence="2" id="KW-1185">Reference proteome</keyword>
<dbReference type="EMBL" id="JAUCGM010000153">
    <property type="protein sequence ID" value="MDM8562435.1"/>
    <property type="molecule type" value="Genomic_DNA"/>
</dbReference>
<name>A0ABT7VRZ5_9GAMM</name>
<dbReference type="Proteomes" id="UP001171945">
    <property type="component" value="Unassembled WGS sequence"/>
</dbReference>
<comment type="caution">
    <text evidence="1">The sequence shown here is derived from an EMBL/GenBank/DDBJ whole genome shotgun (WGS) entry which is preliminary data.</text>
</comment>
<evidence type="ECO:0000313" key="1">
    <source>
        <dbReference type="EMBL" id="MDM8562435.1"/>
    </source>
</evidence>
<accession>A0ABT7VRZ5</accession>
<reference evidence="1" key="1">
    <citation type="submission" date="2023-06" db="EMBL/GenBank/DDBJ databases">
        <title>Uncultivated large filamentous bacteria from sulfidic sediments reveal new species and different genomic features in energy metabolism and defense.</title>
        <authorList>
            <person name="Fonseca A."/>
        </authorList>
    </citation>
    <scope>NUCLEOTIDE SEQUENCE</scope>
    <source>
        <strain evidence="1">HSG4</strain>
    </source>
</reference>
<gene>
    <name evidence="1" type="ORF">QUF54_03685</name>
</gene>